<protein>
    <submittedName>
        <fullName evidence="2">Uncharacterized protein</fullName>
    </submittedName>
</protein>
<proteinExistence type="predicted"/>
<accession>A0A7R9D367</accession>
<feature type="transmembrane region" description="Helical" evidence="1">
    <location>
        <begin position="117"/>
        <end position="140"/>
    </location>
</feature>
<evidence type="ECO:0000256" key="1">
    <source>
        <dbReference type="SAM" id="Phobius"/>
    </source>
</evidence>
<dbReference type="InterPro" id="IPR042266">
    <property type="entry name" value="PPPDE_sf"/>
</dbReference>
<keyword evidence="1" id="KW-0472">Membrane</keyword>
<dbReference type="AlphaFoldDB" id="A0A7R9D367"/>
<gene>
    <name evidence="2" type="ORF">TCEB3V08_LOCUS8944</name>
</gene>
<keyword evidence="1" id="KW-0812">Transmembrane</keyword>
<reference evidence="2" key="1">
    <citation type="submission" date="2020-11" db="EMBL/GenBank/DDBJ databases">
        <authorList>
            <person name="Tran Van P."/>
        </authorList>
    </citation>
    <scope>NUCLEOTIDE SEQUENCE</scope>
</reference>
<name>A0A7R9D367_TIMCR</name>
<sequence length="282" mass="32240">MTKRGRRELRGRDSDHRWGGGRMSVDVRAEEGRHVEGVWHTGIVAYGREYFFGMVGVQSCNPNYRDQLLTKILCPTPVGVTEHGHNLTFDYVTYFQVDHNLSWAIHRKETKHVGRRVISRLLVAAACTCGALRRVLFYIFPVFPSELVRMRSPACIHHMSKGNKRGGSFFHSFPHRSFPYLMEPRLFLALRVARSAIICRRGARSLFATRCRLSFFLDLVAGDIRLRTLATSDVTAGQDRISHTRAATFPFKQLLICAHKSELSPFQKTWKHRGCNQGPLDL</sequence>
<dbReference type="EMBL" id="OC320115">
    <property type="protein sequence ID" value="CAD7407256.1"/>
    <property type="molecule type" value="Genomic_DNA"/>
</dbReference>
<evidence type="ECO:0000313" key="2">
    <source>
        <dbReference type="EMBL" id="CAD7407256.1"/>
    </source>
</evidence>
<keyword evidence="1" id="KW-1133">Transmembrane helix</keyword>
<dbReference type="Gene3D" id="3.90.1720.30">
    <property type="entry name" value="PPPDE domains"/>
    <property type="match status" value="1"/>
</dbReference>
<organism evidence="2">
    <name type="scientific">Timema cristinae</name>
    <name type="common">Walking stick</name>
    <dbReference type="NCBI Taxonomy" id="61476"/>
    <lineage>
        <taxon>Eukaryota</taxon>
        <taxon>Metazoa</taxon>
        <taxon>Ecdysozoa</taxon>
        <taxon>Arthropoda</taxon>
        <taxon>Hexapoda</taxon>
        <taxon>Insecta</taxon>
        <taxon>Pterygota</taxon>
        <taxon>Neoptera</taxon>
        <taxon>Polyneoptera</taxon>
        <taxon>Phasmatodea</taxon>
        <taxon>Timematodea</taxon>
        <taxon>Timematoidea</taxon>
        <taxon>Timematidae</taxon>
        <taxon>Timema</taxon>
    </lineage>
</organism>